<feature type="binding site" evidence="9">
    <location>
        <position position="310"/>
    </location>
    <ligand>
        <name>ATP</name>
        <dbReference type="ChEBI" id="CHEBI:30616"/>
    </ligand>
</feature>
<feature type="binding site" evidence="9">
    <location>
        <position position="246"/>
    </location>
    <ligand>
        <name>glycerol</name>
        <dbReference type="ChEBI" id="CHEBI:17754"/>
    </ligand>
</feature>
<feature type="binding site" evidence="9">
    <location>
        <position position="411"/>
    </location>
    <ligand>
        <name>ADP</name>
        <dbReference type="ChEBI" id="CHEBI:456216"/>
    </ligand>
</feature>
<dbReference type="PANTHER" id="PTHR10196">
    <property type="entry name" value="SUGAR KINASE"/>
    <property type="match status" value="1"/>
</dbReference>
<dbReference type="GO" id="GO:0019563">
    <property type="term" value="P:glycerol catabolic process"/>
    <property type="evidence" value="ECO:0007669"/>
    <property type="project" value="UniProtKB-UniRule"/>
</dbReference>
<keyword evidence="6 9" id="KW-0319">Glycerol metabolism</keyword>
<dbReference type="GO" id="GO:0005524">
    <property type="term" value="F:ATP binding"/>
    <property type="evidence" value="ECO:0007669"/>
    <property type="project" value="UniProtKB-UniRule"/>
</dbReference>
<dbReference type="GO" id="GO:0004370">
    <property type="term" value="F:glycerol kinase activity"/>
    <property type="evidence" value="ECO:0007669"/>
    <property type="project" value="UniProtKB-UniRule"/>
</dbReference>
<keyword evidence="3 9" id="KW-0808">Transferase</keyword>
<dbReference type="FunFam" id="3.30.420.40:FF:000008">
    <property type="entry name" value="Glycerol kinase"/>
    <property type="match status" value="1"/>
</dbReference>
<evidence type="ECO:0000256" key="3">
    <source>
        <dbReference type="ARBA" id="ARBA00022679"/>
    </source>
</evidence>
<dbReference type="Pfam" id="PF00370">
    <property type="entry name" value="FGGY_N"/>
    <property type="match status" value="1"/>
</dbReference>
<feature type="domain" description="Carbohydrate kinase FGGY N-terminal" evidence="11">
    <location>
        <begin position="7"/>
        <end position="252"/>
    </location>
</feature>
<sequence length="495" mass="53973">MTSSPVLLSIDQGTTSSRAILFSAKGDIIGLRQKELKLYTPNNGWVEQNPEDIWNDTLWAVQTLQKENADEFSRLAGIGITNQRETTILWDRKSGKPIYNAIVWQDRRTADVCAALKEKGLESAVSAKTGLLLDPYFSATKIAWMLDNVAGARAKAEKGDLAFGTVDCFLLWRLTGGRVHATDATNASRTMLYNIRENRWDDDLLKIFDIPRSLLPEVHDNVHAFGKTDIALLGKSYVIGGMAGDQQAALIGQACFKEGMVKSTYGTGCFALMNIGKKFRFSENRLLTTVGYRLEGQTHYAIEGAIFVAGAAIQWLRDGLQLFKNASETEGIATSVKDNGGVYFVPAFTGLGAPYWKPEARGIISGLSRGTTGAHIVRAALEAQGYQTRDLMDAFIADGGHDPKVIRADGGLVANHFMCQFLSDMIEKPVEIPAIAETTALGAAYLAGLQAGVYGGLDEIGSQWKVARRYEPCITPALREESYAGWKVAISRVVA</sequence>
<dbReference type="GO" id="GO:0006072">
    <property type="term" value="P:glycerol-3-phosphate metabolic process"/>
    <property type="evidence" value="ECO:0007669"/>
    <property type="project" value="InterPro"/>
</dbReference>
<name>A0A2W5MTK2_9BACT</name>
<dbReference type="InterPro" id="IPR043129">
    <property type="entry name" value="ATPase_NBD"/>
</dbReference>
<feature type="binding site" evidence="9">
    <location>
        <position position="85"/>
    </location>
    <ligand>
        <name>sn-glycerol 3-phosphate</name>
        <dbReference type="ChEBI" id="CHEBI:57597"/>
    </ligand>
</feature>
<dbReference type="InterPro" id="IPR018485">
    <property type="entry name" value="FGGY_C"/>
</dbReference>
<keyword evidence="7 9" id="KW-0067">ATP-binding</keyword>
<protein>
    <recommendedName>
        <fullName evidence="9">Glycerol kinase</fullName>
        <ecNumber evidence="9">2.7.1.30</ecNumber>
    </recommendedName>
    <alternativeName>
        <fullName evidence="9">ATP:glycerol 3-phosphotransferase</fullName>
    </alternativeName>
    <alternativeName>
        <fullName evidence="9">Glycerokinase</fullName>
        <shortName evidence="9">GK</shortName>
    </alternativeName>
</protein>
<dbReference type="FunFam" id="3.30.420.40:FF:000007">
    <property type="entry name" value="Glycerol kinase"/>
    <property type="match status" value="1"/>
</dbReference>
<evidence type="ECO:0000256" key="10">
    <source>
        <dbReference type="RuleBase" id="RU003733"/>
    </source>
</evidence>
<reference evidence="13 14" key="1">
    <citation type="submission" date="2017-08" db="EMBL/GenBank/DDBJ databases">
        <title>Infants hospitalized years apart are colonized by the same room-sourced microbial strains.</title>
        <authorList>
            <person name="Brooks B."/>
            <person name="Olm M.R."/>
            <person name="Firek B.A."/>
            <person name="Baker R."/>
            <person name="Thomas B.C."/>
            <person name="Morowitz M.J."/>
            <person name="Banfield J.F."/>
        </authorList>
    </citation>
    <scope>NUCLEOTIDE SEQUENCE [LARGE SCALE GENOMIC DNA]</scope>
    <source>
        <strain evidence="13">S2_005_002_R2_29</strain>
    </source>
</reference>
<comment type="activity regulation">
    <text evidence="9">Inhibited by fructose 1,6-bisphosphate (FBP).</text>
</comment>
<dbReference type="InterPro" id="IPR005999">
    <property type="entry name" value="Glycerol_kin"/>
</dbReference>
<comment type="similarity">
    <text evidence="2 9 10">Belongs to the FGGY kinase family.</text>
</comment>
<feature type="binding site" evidence="9">
    <location>
        <position position="84"/>
    </location>
    <ligand>
        <name>sn-glycerol 3-phosphate</name>
        <dbReference type="ChEBI" id="CHEBI:57597"/>
    </ligand>
</feature>
<feature type="binding site" evidence="9">
    <location>
        <position position="14"/>
    </location>
    <ligand>
        <name>ATP</name>
        <dbReference type="ChEBI" id="CHEBI:30616"/>
    </ligand>
</feature>
<evidence type="ECO:0000256" key="1">
    <source>
        <dbReference type="ARBA" id="ARBA00005190"/>
    </source>
</evidence>
<feature type="binding site" evidence="9">
    <location>
        <position position="411"/>
    </location>
    <ligand>
        <name>ATP</name>
        <dbReference type="ChEBI" id="CHEBI:30616"/>
    </ligand>
</feature>
<dbReference type="Pfam" id="PF02782">
    <property type="entry name" value="FGGY_C"/>
    <property type="match status" value="1"/>
</dbReference>
<dbReference type="PROSITE" id="PS00445">
    <property type="entry name" value="FGGY_KINASES_2"/>
    <property type="match status" value="1"/>
</dbReference>
<dbReference type="GO" id="GO:0005829">
    <property type="term" value="C:cytosol"/>
    <property type="evidence" value="ECO:0007669"/>
    <property type="project" value="TreeGrafter"/>
</dbReference>
<evidence type="ECO:0000256" key="9">
    <source>
        <dbReference type="HAMAP-Rule" id="MF_00186"/>
    </source>
</evidence>
<accession>A0A2W5MTK2</accession>
<feature type="binding site" evidence="9">
    <location>
        <position position="314"/>
    </location>
    <ligand>
        <name>ATP</name>
        <dbReference type="ChEBI" id="CHEBI:30616"/>
    </ligand>
</feature>
<dbReference type="HAMAP" id="MF_00186">
    <property type="entry name" value="Glycerol_kin"/>
    <property type="match status" value="1"/>
</dbReference>
<dbReference type="InterPro" id="IPR018484">
    <property type="entry name" value="FGGY_N"/>
</dbReference>
<keyword evidence="5 9" id="KW-0418">Kinase</keyword>
<evidence type="ECO:0000259" key="12">
    <source>
        <dbReference type="Pfam" id="PF02782"/>
    </source>
</evidence>
<feature type="binding site" evidence="9">
    <location>
        <position position="136"/>
    </location>
    <ligand>
        <name>sn-glycerol 3-phosphate</name>
        <dbReference type="ChEBI" id="CHEBI:57597"/>
    </ligand>
</feature>
<dbReference type="PROSITE" id="PS00933">
    <property type="entry name" value="FGGY_KINASES_1"/>
    <property type="match status" value="1"/>
</dbReference>
<feature type="binding site" evidence="9">
    <location>
        <position position="84"/>
    </location>
    <ligand>
        <name>glycerol</name>
        <dbReference type="ChEBI" id="CHEBI:17754"/>
    </ligand>
</feature>
<feature type="binding site" evidence="9">
    <location>
        <position position="85"/>
    </location>
    <ligand>
        <name>glycerol</name>
        <dbReference type="ChEBI" id="CHEBI:17754"/>
    </ligand>
</feature>
<dbReference type="UniPathway" id="UPA00618">
    <property type="reaction ID" value="UER00672"/>
</dbReference>
<feature type="binding site" evidence="9">
    <location>
        <position position="245"/>
    </location>
    <ligand>
        <name>glycerol</name>
        <dbReference type="ChEBI" id="CHEBI:17754"/>
    </ligand>
</feature>
<evidence type="ECO:0000256" key="5">
    <source>
        <dbReference type="ARBA" id="ARBA00022777"/>
    </source>
</evidence>
<proteinExistence type="inferred from homology"/>
<feature type="domain" description="Carbohydrate kinase FGGY C-terminal" evidence="12">
    <location>
        <begin position="263"/>
        <end position="450"/>
    </location>
</feature>
<feature type="binding site" evidence="9">
    <location>
        <position position="267"/>
    </location>
    <ligand>
        <name>ATP</name>
        <dbReference type="ChEBI" id="CHEBI:30616"/>
    </ligand>
</feature>
<dbReference type="CDD" id="cd07786">
    <property type="entry name" value="FGGY_EcGK_like"/>
    <property type="match status" value="1"/>
</dbReference>
<dbReference type="PANTHER" id="PTHR10196:SF78">
    <property type="entry name" value="GLYCEROL KINASE"/>
    <property type="match status" value="1"/>
</dbReference>
<gene>
    <name evidence="9 13" type="primary">glpK</name>
    <name evidence="13" type="ORF">DI551_09785</name>
</gene>
<keyword evidence="4 9" id="KW-0547">Nucleotide-binding</keyword>
<feature type="binding site" evidence="9">
    <location>
        <position position="267"/>
    </location>
    <ligand>
        <name>ADP</name>
        <dbReference type="ChEBI" id="CHEBI:456216"/>
    </ligand>
</feature>
<evidence type="ECO:0000259" key="11">
    <source>
        <dbReference type="Pfam" id="PF00370"/>
    </source>
</evidence>
<comment type="catalytic activity">
    <reaction evidence="8 9">
        <text>glycerol + ATP = sn-glycerol 3-phosphate + ADP + H(+)</text>
        <dbReference type="Rhea" id="RHEA:21644"/>
        <dbReference type="ChEBI" id="CHEBI:15378"/>
        <dbReference type="ChEBI" id="CHEBI:17754"/>
        <dbReference type="ChEBI" id="CHEBI:30616"/>
        <dbReference type="ChEBI" id="CHEBI:57597"/>
        <dbReference type="ChEBI" id="CHEBI:456216"/>
        <dbReference type="EC" id="2.7.1.30"/>
    </reaction>
</comment>
<comment type="pathway">
    <text evidence="1 9">Polyol metabolism; glycerol degradation via glycerol kinase pathway; sn-glycerol 3-phosphate from glycerol: step 1/1.</text>
</comment>
<organism evidence="13 14">
    <name type="scientific">Micavibrio aeruginosavorus</name>
    <dbReference type="NCBI Taxonomy" id="349221"/>
    <lineage>
        <taxon>Bacteria</taxon>
        <taxon>Pseudomonadati</taxon>
        <taxon>Bdellovibrionota</taxon>
        <taxon>Bdellovibrionia</taxon>
        <taxon>Bdellovibrionales</taxon>
        <taxon>Pseudobdellovibrionaceae</taxon>
        <taxon>Micavibrio</taxon>
    </lineage>
</organism>
<feature type="binding site" evidence="9">
    <location>
        <position position="16"/>
    </location>
    <ligand>
        <name>ATP</name>
        <dbReference type="ChEBI" id="CHEBI:30616"/>
    </ligand>
</feature>
<dbReference type="PIRSF" id="PIRSF000538">
    <property type="entry name" value="GlpK"/>
    <property type="match status" value="1"/>
</dbReference>
<evidence type="ECO:0000313" key="14">
    <source>
        <dbReference type="Proteomes" id="UP000249417"/>
    </source>
</evidence>
<dbReference type="EMBL" id="QFQB01000085">
    <property type="protein sequence ID" value="PZQ44601.1"/>
    <property type="molecule type" value="Genomic_DNA"/>
</dbReference>
<dbReference type="SUPFAM" id="SSF53067">
    <property type="entry name" value="Actin-like ATPase domain"/>
    <property type="match status" value="2"/>
</dbReference>
<dbReference type="EC" id="2.7.1.30" evidence="9"/>
<feature type="binding site" evidence="9">
    <location>
        <position position="415"/>
    </location>
    <ligand>
        <name>ADP</name>
        <dbReference type="ChEBI" id="CHEBI:456216"/>
    </ligand>
</feature>
<feature type="binding site" evidence="9">
    <location>
        <position position="136"/>
    </location>
    <ligand>
        <name>glycerol</name>
        <dbReference type="ChEBI" id="CHEBI:17754"/>
    </ligand>
</feature>
<evidence type="ECO:0000256" key="6">
    <source>
        <dbReference type="ARBA" id="ARBA00022798"/>
    </source>
</evidence>
<dbReference type="InterPro" id="IPR000577">
    <property type="entry name" value="Carb_kinase_FGGY"/>
</dbReference>
<dbReference type="NCBIfam" id="NF000756">
    <property type="entry name" value="PRK00047.1"/>
    <property type="match status" value="1"/>
</dbReference>
<feature type="binding site" evidence="9">
    <location>
        <position position="245"/>
    </location>
    <ligand>
        <name>sn-glycerol 3-phosphate</name>
        <dbReference type="ChEBI" id="CHEBI:57597"/>
    </ligand>
</feature>
<feature type="binding site" evidence="9">
    <location>
        <position position="18"/>
    </location>
    <ligand>
        <name>ADP</name>
        <dbReference type="ChEBI" id="CHEBI:456216"/>
    </ligand>
</feature>
<evidence type="ECO:0000256" key="7">
    <source>
        <dbReference type="ARBA" id="ARBA00022840"/>
    </source>
</evidence>
<dbReference type="NCBIfam" id="TIGR01311">
    <property type="entry name" value="glycerol_kin"/>
    <property type="match status" value="1"/>
</dbReference>
<comment type="caution">
    <text evidence="13">The sequence shown here is derived from an EMBL/GenBank/DDBJ whole genome shotgun (WGS) entry which is preliminary data.</text>
</comment>
<feature type="binding site" evidence="9">
    <location>
        <position position="15"/>
    </location>
    <ligand>
        <name>ATP</name>
        <dbReference type="ChEBI" id="CHEBI:30616"/>
    </ligand>
</feature>
<feature type="binding site" evidence="9">
    <location>
        <position position="14"/>
    </location>
    <ligand>
        <name>sn-glycerol 3-phosphate</name>
        <dbReference type="ChEBI" id="CHEBI:57597"/>
    </ligand>
</feature>
<evidence type="ECO:0000313" key="13">
    <source>
        <dbReference type="EMBL" id="PZQ44601.1"/>
    </source>
</evidence>
<dbReference type="AlphaFoldDB" id="A0A2W5MTK2"/>
<dbReference type="Gene3D" id="3.30.420.40">
    <property type="match status" value="2"/>
</dbReference>
<dbReference type="InterPro" id="IPR018483">
    <property type="entry name" value="Carb_kinase_FGGY_CS"/>
</dbReference>
<feature type="binding site" evidence="9">
    <location>
        <position position="14"/>
    </location>
    <ligand>
        <name>ADP</name>
        <dbReference type="ChEBI" id="CHEBI:456216"/>
    </ligand>
</feature>
<dbReference type="Proteomes" id="UP000249417">
    <property type="component" value="Unassembled WGS sequence"/>
</dbReference>
<evidence type="ECO:0000256" key="2">
    <source>
        <dbReference type="ARBA" id="ARBA00009156"/>
    </source>
</evidence>
<evidence type="ECO:0000256" key="4">
    <source>
        <dbReference type="ARBA" id="ARBA00022741"/>
    </source>
</evidence>
<feature type="binding site" evidence="9">
    <location>
        <position position="310"/>
    </location>
    <ligand>
        <name>ADP</name>
        <dbReference type="ChEBI" id="CHEBI:456216"/>
    </ligand>
</feature>
<evidence type="ECO:0000256" key="8">
    <source>
        <dbReference type="ARBA" id="ARBA00052101"/>
    </source>
</evidence>
<comment type="function">
    <text evidence="9">Key enzyme in the regulation of glycerol uptake and metabolism. Catalyzes the phosphorylation of glycerol to yield sn-glycerol 3-phosphate.</text>
</comment>